<feature type="compositionally biased region" description="Polar residues" evidence="1">
    <location>
        <begin position="129"/>
        <end position="139"/>
    </location>
</feature>
<accession>A0A9J6H9J2</accession>
<reference evidence="2 3" key="1">
    <citation type="journal article" date="2020" name="Cell">
        <title>Large-Scale Comparative Analyses of Tick Genomes Elucidate Their Genetic Diversity and Vector Capacities.</title>
        <authorList>
            <consortium name="Tick Genome and Microbiome Consortium (TIGMIC)"/>
            <person name="Jia N."/>
            <person name="Wang J."/>
            <person name="Shi W."/>
            <person name="Du L."/>
            <person name="Sun Y."/>
            <person name="Zhan W."/>
            <person name="Jiang J.F."/>
            <person name="Wang Q."/>
            <person name="Zhang B."/>
            <person name="Ji P."/>
            <person name="Bell-Sakyi L."/>
            <person name="Cui X.M."/>
            <person name="Yuan T.T."/>
            <person name="Jiang B.G."/>
            <person name="Yang W.F."/>
            <person name="Lam T.T."/>
            <person name="Chang Q.C."/>
            <person name="Ding S.J."/>
            <person name="Wang X.J."/>
            <person name="Zhu J.G."/>
            <person name="Ruan X.D."/>
            <person name="Zhao L."/>
            <person name="Wei J.T."/>
            <person name="Ye R.Z."/>
            <person name="Que T.C."/>
            <person name="Du C.H."/>
            <person name="Zhou Y.H."/>
            <person name="Cheng J.X."/>
            <person name="Dai P.F."/>
            <person name="Guo W.B."/>
            <person name="Han X.H."/>
            <person name="Huang E.J."/>
            <person name="Li L.F."/>
            <person name="Wei W."/>
            <person name="Gao Y.C."/>
            <person name="Liu J.Z."/>
            <person name="Shao H.Z."/>
            <person name="Wang X."/>
            <person name="Wang C.C."/>
            <person name="Yang T.C."/>
            <person name="Huo Q.B."/>
            <person name="Li W."/>
            <person name="Chen H.Y."/>
            <person name="Chen S.E."/>
            <person name="Zhou L.G."/>
            <person name="Ni X.B."/>
            <person name="Tian J.H."/>
            <person name="Sheng Y."/>
            <person name="Liu T."/>
            <person name="Pan Y.S."/>
            <person name="Xia L.Y."/>
            <person name="Li J."/>
            <person name="Zhao F."/>
            <person name="Cao W.C."/>
        </authorList>
    </citation>
    <scope>NUCLEOTIDE SEQUENCE [LARGE SCALE GENOMIC DNA]</scope>
    <source>
        <strain evidence="2">HaeL-2018</strain>
    </source>
</reference>
<name>A0A9J6H9J2_HAELO</name>
<dbReference type="VEuPathDB" id="VectorBase:HLOH_052267"/>
<dbReference type="AlphaFoldDB" id="A0A9J6H9J2"/>
<sequence>MAAGFSAHCRNCSSTSRTRHLRHECGDAVVSGGTSRAPEHVSSRPSEDPHDTSVSASSLTVRDVNKALTELKKMLADSTTDQLAVFETKMNELAENMASFAAKILTAVETKETATTELPQRSEPLAHSEVSSVGNTSRESTSRLKRADGALLGSTSALYPGAAAPFSTQHEVLHVPISFFGEGASVPSGTSPSLFIPWRGMSASKLPKEPRSALGVNSASGRGATPNEPMDPASFLIHSERKGVRRLSYDLTLGAWASFKKKASNAQSHVYATSVVWNGRDLWFSVLLTFDSFGEGTQYINAYVKFYNTAVQPGQGVSSTPPPSLALLHPSNSGMALTGRATKSPASCGAQHDTNVTSEGYVLYLRFPVALLEDAGYDADNKMRFRLVVSDPSR</sequence>
<evidence type="ECO:0000313" key="2">
    <source>
        <dbReference type="EMBL" id="KAH9384430.1"/>
    </source>
</evidence>
<organism evidence="2 3">
    <name type="scientific">Haemaphysalis longicornis</name>
    <name type="common">Bush tick</name>
    <dbReference type="NCBI Taxonomy" id="44386"/>
    <lineage>
        <taxon>Eukaryota</taxon>
        <taxon>Metazoa</taxon>
        <taxon>Ecdysozoa</taxon>
        <taxon>Arthropoda</taxon>
        <taxon>Chelicerata</taxon>
        <taxon>Arachnida</taxon>
        <taxon>Acari</taxon>
        <taxon>Parasitiformes</taxon>
        <taxon>Ixodida</taxon>
        <taxon>Ixodoidea</taxon>
        <taxon>Ixodidae</taxon>
        <taxon>Haemaphysalinae</taxon>
        <taxon>Haemaphysalis</taxon>
    </lineage>
</organism>
<feature type="region of interest" description="Disordered" evidence="1">
    <location>
        <begin position="207"/>
        <end position="232"/>
    </location>
</feature>
<comment type="caution">
    <text evidence="2">The sequence shown here is derived from an EMBL/GenBank/DDBJ whole genome shotgun (WGS) entry which is preliminary data.</text>
</comment>
<feature type="compositionally biased region" description="Basic and acidic residues" evidence="1">
    <location>
        <begin position="37"/>
        <end position="51"/>
    </location>
</feature>
<feature type="region of interest" description="Disordered" evidence="1">
    <location>
        <begin position="114"/>
        <end position="143"/>
    </location>
</feature>
<evidence type="ECO:0000256" key="1">
    <source>
        <dbReference type="SAM" id="MobiDB-lite"/>
    </source>
</evidence>
<protein>
    <submittedName>
        <fullName evidence="2">Uncharacterized protein</fullName>
    </submittedName>
</protein>
<dbReference type="Proteomes" id="UP000821853">
    <property type="component" value="Unassembled WGS sequence"/>
</dbReference>
<evidence type="ECO:0000313" key="3">
    <source>
        <dbReference type="Proteomes" id="UP000821853"/>
    </source>
</evidence>
<feature type="region of interest" description="Disordered" evidence="1">
    <location>
        <begin position="28"/>
        <end position="58"/>
    </location>
</feature>
<keyword evidence="3" id="KW-1185">Reference proteome</keyword>
<gene>
    <name evidence="2" type="ORF">HPB48_026437</name>
</gene>
<dbReference type="EMBL" id="JABSTR010002369">
    <property type="protein sequence ID" value="KAH9384430.1"/>
    <property type="molecule type" value="Genomic_DNA"/>
</dbReference>
<proteinExistence type="predicted"/>